<evidence type="ECO:0000256" key="7">
    <source>
        <dbReference type="ARBA" id="ARBA00023136"/>
    </source>
</evidence>
<feature type="transmembrane region" description="Helical" evidence="8">
    <location>
        <begin position="84"/>
        <end position="103"/>
    </location>
</feature>
<evidence type="ECO:0000256" key="1">
    <source>
        <dbReference type="ARBA" id="ARBA00004651"/>
    </source>
</evidence>
<name>A0ABY5V1V6_9BACT</name>
<feature type="transmembrane region" description="Helical" evidence="8">
    <location>
        <begin position="56"/>
        <end position="77"/>
    </location>
</feature>
<evidence type="ECO:0000256" key="3">
    <source>
        <dbReference type="ARBA" id="ARBA00022448"/>
    </source>
</evidence>
<evidence type="ECO:0000313" key="10">
    <source>
        <dbReference type="EMBL" id="UWN57843.1"/>
    </source>
</evidence>
<reference evidence="10" key="1">
    <citation type="journal article" date="2022" name="Cell">
        <title>Design, construction, and in vivo augmentation of a complex gut microbiome.</title>
        <authorList>
            <person name="Cheng A.G."/>
            <person name="Ho P.Y."/>
            <person name="Aranda-Diaz A."/>
            <person name="Jain S."/>
            <person name="Yu F.B."/>
            <person name="Meng X."/>
            <person name="Wang M."/>
            <person name="Iakiviak M."/>
            <person name="Nagashima K."/>
            <person name="Zhao A."/>
            <person name="Murugkar P."/>
            <person name="Patil A."/>
            <person name="Atabakhsh K."/>
            <person name="Weakley A."/>
            <person name="Yan J."/>
            <person name="Brumbaugh A.R."/>
            <person name="Higginbottom S."/>
            <person name="Dimas A."/>
            <person name="Shiver A.L."/>
            <person name="Deutschbauer A."/>
            <person name="Neff N."/>
            <person name="Sonnenburg J.L."/>
            <person name="Huang K.C."/>
            <person name="Fischbach M.A."/>
        </authorList>
    </citation>
    <scope>NUCLEOTIDE SEQUENCE</scope>
    <source>
        <strain evidence="10">AP11</strain>
    </source>
</reference>
<evidence type="ECO:0000256" key="8">
    <source>
        <dbReference type="SAM" id="Phobius"/>
    </source>
</evidence>
<feature type="domain" description="Major facilitator superfamily (MFS) profile" evidence="9">
    <location>
        <begin position="18"/>
        <end position="474"/>
    </location>
</feature>
<dbReference type="PROSITE" id="PS50850">
    <property type="entry name" value="MFS"/>
    <property type="match status" value="1"/>
</dbReference>
<feature type="transmembrane region" description="Helical" evidence="8">
    <location>
        <begin position="109"/>
        <end position="130"/>
    </location>
</feature>
<comment type="subcellular location">
    <subcellularLocation>
        <location evidence="1">Cell membrane</location>
        <topology evidence="1">Multi-pass membrane protein</topology>
    </subcellularLocation>
</comment>
<dbReference type="InterPro" id="IPR020846">
    <property type="entry name" value="MFS_dom"/>
</dbReference>
<dbReference type="SUPFAM" id="SSF103473">
    <property type="entry name" value="MFS general substrate transporter"/>
    <property type="match status" value="1"/>
</dbReference>
<accession>A0ABY5V1V6</accession>
<dbReference type="Gene3D" id="1.20.1720.10">
    <property type="entry name" value="Multidrug resistance protein D"/>
    <property type="match status" value="1"/>
</dbReference>
<feature type="transmembrane region" description="Helical" evidence="8">
    <location>
        <begin position="412"/>
        <end position="432"/>
    </location>
</feature>
<feature type="transmembrane region" description="Helical" evidence="8">
    <location>
        <begin position="203"/>
        <end position="222"/>
    </location>
</feature>
<dbReference type="GeneID" id="82890753"/>
<feature type="transmembrane region" description="Helical" evidence="8">
    <location>
        <begin position="275"/>
        <end position="297"/>
    </location>
</feature>
<dbReference type="Pfam" id="PF07690">
    <property type="entry name" value="MFS_1"/>
    <property type="match status" value="1"/>
</dbReference>
<dbReference type="Proteomes" id="UP001059295">
    <property type="component" value="Chromosome"/>
</dbReference>
<dbReference type="PRINTS" id="PR01036">
    <property type="entry name" value="TCRTETB"/>
</dbReference>
<dbReference type="InterPro" id="IPR004638">
    <property type="entry name" value="EmrB-like"/>
</dbReference>
<feature type="transmembrane region" description="Helical" evidence="8">
    <location>
        <begin position="303"/>
        <end position="325"/>
    </location>
</feature>
<evidence type="ECO:0000256" key="4">
    <source>
        <dbReference type="ARBA" id="ARBA00022475"/>
    </source>
</evidence>
<keyword evidence="4" id="KW-1003">Cell membrane</keyword>
<keyword evidence="5 8" id="KW-0812">Transmembrane</keyword>
<dbReference type="EMBL" id="CP102294">
    <property type="protein sequence ID" value="UWN57843.1"/>
    <property type="molecule type" value="Genomic_DNA"/>
</dbReference>
<proteinExistence type="inferred from homology"/>
<evidence type="ECO:0000256" key="6">
    <source>
        <dbReference type="ARBA" id="ARBA00022989"/>
    </source>
</evidence>
<keyword evidence="3" id="KW-0813">Transport</keyword>
<feature type="transmembrane region" description="Helical" evidence="8">
    <location>
        <begin position="234"/>
        <end position="255"/>
    </location>
</feature>
<feature type="transmembrane region" description="Helical" evidence="8">
    <location>
        <begin position="337"/>
        <end position="356"/>
    </location>
</feature>
<dbReference type="PANTHER" id="PTHR42718:SF9">
    <property type="entry name" value="MAJOR FACILITATOR SUPERFAMILY MULTIDRUG TRANSPORTER MFSC"/>
    <property type="match status" value="1"/>
</dbReference>
<dbReference type="PANTHER" id="PTHR42718">
    <property type="entry name" value="MAJOR FACILITATOR SUPERFAMILY MULTIDRUG TRANSPORTER MFSC"/>
    <property type="match status" value="1"/>
</dbReference>
<dbReference type="Gene3D" id="1.20.1250.20">
    <property type="entry name" value="MFS general substrate transporter like domains"/>
    <property type="match status" value="1"/>
</dbReference>
<evidence type="ECO:0000259" key="9">
    <source>
        <dbReference type="PROSITE" id="PS50850"/>
    </source>
</evidence>
<feature type="transmembrane region" description="Helical" evidence="8">
    <location>
        <begin position="368"/>
        <end position="391"/>
    </location>
</feature>
<keyword evidence="6 8" id="KW-1133">Transmembrane helix</keyword>
<feature type="transmembrane region" description="Helical" evidence="8">
    <location>
        <begin position="452"/>
        <end position="470"/>
    </location>
</feature>
<keyword evidence="7 8" id="KW-0472">Membrane</keyword>
<evidence type="ECO:0000256" key="5">
    <source>
        <dbReference type="ARBA" id="ARBA00022692"/>
    </source>
</evidence>
<dbReference type="NCBIfam" id="TIGR00711">
    <property type="entry name" value="efflux_EmrB"/>
    <property type="match status" value="1"/>
</dbReference>
<dbReference type="CDD" id="cd17503">
    <property type="entry name" value="MFS_LmrB_MDR_like"/>
    <property type="match status" value="1"/>
</dbReference>
<keyword evidence="11" id="KW-1185">Reference proteome</keyword>
<evidence type="ECO:0000313" key="11">
    <source>
        <dbReference type="Proteomes" id="UP001059295"/>
    </source>
</evidence>
<feature type="transmembrane region" description="Helical" evidence="8">
    <location>
        <begin position="142"/>
        <end position="164"/>
    </location>
</feature>
<dbReference type="RefSeq" id="WP_019244720.1">
    <property type="nucleotide sequence ID" value="NZ_CAPH01000003.1"/>
</dbReference>
<comment type="similarity">
    <text evidence="2">Belongs to the major facilitator superfamily. EmrB family.</text>
</comment>
<protein>
    <submittedName>
        <fullName evidence="10">DHA2 family efflux MFS transporter permease subunit</fullName>
    </submittedName>
</protein>
<feature type="transmembrane region" description="Helical" evidence="8">
    <location>
        <begin position="16"/>
        <end position="36"/>
    </location>
</feature>
<sequence>MKQWQVRLQKSRSYKWWVLAVIMVGTFMAVLDVTVVNVGLPTIMNVFHIGLSTAEWVVTAYMITMTIMLPTAGWLADRYGNKRIYVLGMILFTFGSWCCGRATVDEFLIFSRALQGVGSGIIQSLGLAIVSREFPAKQLSTALGLWAVAAAASISFGPLVGGFLVDDYSWHLIFDVNVPIGILGIAASLLIQKEWRNPDIGRFDWIGFVSVALFMPLVIYGLARGNASGNPHGWTAWDVAGSFAVAAVALAVFIVRELRTDHPLLDIRLLGDRHFGVSMLVLIIFGIGMFGGTYLLPLYMQNGLGYTALMAGMVFLPVGLIQGVLSTASGILTRYVGALPLVFAGIAVMALSFFLASRFTVRTPHSAIMAVVYLRGFGMGLTFAPLNAFSLRNLNQNQMAAAAGISNSIKQLVGSISIALLTAVMTSRIAYHTARDAGDRTEAYVSGVTDDFTIVVMLTLASALPFLLLLRRRHKGTDSGSGLF</sequence>
<dbReference type="InterPro" id="IPR036259">
    <property type="entry name" value="MFS_trans_sf"/>
</dbReference>
<evidence type="ECO:0000256" key="2">
    <source>
        <dbReference type="ARBA" id="ARBA00008537"/>
    </source>
</evidence>
<gene>
    <name evidence="10" type="ORF">NQ491_03425</name>
</gene>
<organism evidence="10 11">
    <name type="scientific">Alistipes ihumii AP11</name>
    <dbReference type="NCBI Taxonomy" id="1211813"/>
    <lineage>
        <taxon>Bacteria</taxon>
        <taxon>Pseudomonadati</taxon>
        <taxon>Bacteroidota</taxon>
        <taxon>Bacteroidia</taxon>
        <taxon>Bacteroidales</taxon>
        <taxon>Rikenellaceae</taxon>
        <taxon>Alistipes</taxon>
    </lineage>
</organism>
<dbReference type="InterPro" id="IPR011701">
    <property type="entry name" value="MFS"/>
</dbReference>
<feature type="transmembrane region" description="Helical" evidence="8">
    <location>
        <begin position="170"/>
        <end position="191"/>
    </location>
</feature>